<dbReference type="InterPro" id="IPR050469">
    <property type="entry name" value="Diguanylate_Cyclase"/>
</dbReference>
<dbReference type="PROSITE" id="PS50110">
    <property type="entry name" value="RESPONSE_REGULATORY"/>
    <property type="match status" value="1"/>
</dbReference>
<keyword evidence="3" id="KW-0597">Phosphoprotein</keyword>
<dbReference type="InterPro" id="IPR000160">
    <property type="entry name" value="GGDEF_dom"/>
</dbReference>
<dbReference type="SUPFAM" id="SSF55073">
    <property type="entry name" value="Nucleotide cyclase"/>
    <property type="match status" value="1"/>
</dbReference>
<reference evidence="6 7" key="1">
    <citation type="submission" date="2020-06" db="EMBL/GenBank/DDBJ databases">
        <title>Sulfitobacter algicola sp. nov., isolated from green algae.</title>
        <authorList>
            <person name="Wang C."/>
        </authorList>
    </citation>
    <scope>NUCLEOTIDE SEQUENCE [LARGE SCALE GENOMIC DNA]</scope>
    <source>
        <strain evidence="6 7">1151</strain>
    </source>
</reference>
<dbReference type="InterPro" id="IPR043128">
    <property type="entry name" value="Rev_trsase/Diguanyl_cyclase"/>
</dbReference>
<dbReference type="PANTHER" id="PTHR45138:SF9">
    <property type="entry name" value="DIGUANYLATE CYCLASE DGCM-RELATED"/>
    <property type="match status" value="1"/>
</dbReference>
<proteinExistence type="predicted"/>
<dbReference type="RefSeq" id="WP_174135420.1">
    <property type="nucleotide sequence ID" value="NZ_JABUFE010000002.1"/>
</dbReference>
<gene>
    <name evidence="6" type="ORF">HRQ87_03765</name>
</gene>
<dbReference type="Gene3D" id="3.40.50.2300">
    <property type="match status" value="1"/>
</dbReference>
<evidence type="ECO:0000256" key="2">
    <source>
        <dbReference type="ARBA" id="ARBA00034247"/>
    </source>
</evidence>
<dbReference type="Gene3D" id="3.30.70.270">
    <property type="match status" value="1"/>
</dbReference>
<dbReference type="InterPro" id="IPR001789">
    <property type="entry name" value="Sig_transdc_resp-reg_receiver"/>
</dbReference>
<dbReference type="PANTHER" id="PTHR45138">
    <property type="entry name" value="REGULATORY COMPONENTS OF SENSORY TRANSDUCTION SYSTEM"/>
    <property type="match status" value="1"/>
</dbReference>
<keyword evidence="7" id="KW-1185">Reference proteome</keyword>
<dbReference type="InterPro" id="IPR011006">
    <property type="entry name" value="CheY-like_superfamily"/>
</dbReference>
<dbReference type="Pfam" id="PF00072">
    <property type="entry name" value="Response_reg"/>
    <property type="match status" value="1"/>
</dbReference>
<dbReference type="SUPFAM" id="SSF52172">
    <property type="entry name" value="CheY-like"/>
    <property type="match status" value="2"/>
</dbReference>
<evidence type="ECO:0000313" key="6">
    <source>
        <dbReference type="EMBL" id="NSX53912.1"/>
    </source>
</evidence>
<dbReference type="InterPro" id="IPR029787">
    <property type="entry name" value="Nucleotide_cyclase"/>
</dbReference>
<dbReference type="SMART" id="SM00267">
    <property type="entry name" value="GGDEF"/>
    <property type="match status" value="1"/>
</dbReference>
<accession>A0ABX2IM12</accession>
<evidence type="ECO:0000259" key="4">
    <source>
        <dbReference type="PROSITE" id="PS50110"/>
    </source>
</evidence>
<evidence type="ECO:0000256" key="3">
    <source>
        <dbReference type="PROSITE-ProRule" id="PRU00169"/>
    </source>
</evidence>
<evidence type="ECO:0000256" key="1">
    <source>
        <dbReference type="ARBA" id="ARBA00012528"/>
    </source>
</evidence>
<dbReference type="SMART" id="SM00448">
    <property type="entry name" value="REC"/>
    <property type="match status" value="1"/>
</dbReference>
<dbReference type="NCBIfam" id="TIGR00254">
    <property type="entry name" value="GGDEF"/>
    <property type="match status" value="1"/>
</dbReference>
<dbReference type="EC" id="2.7.7.65" evidence="1"/>
<comment type="caution">
    <text evidence="6">The sequence shown here is derived from an EMBL/GenBank/DDBJ whole genome shotgun (WGS) entry which is preliminary data.</text>
</comment>
<organism evidence="6 7">
    <name type="scientific">Parasulfitobacter algicola</name>
    <dbReference type="NCBI Taxonomy" id="2614809"/>
    <lineage>
        <taxon>Bacteria</taxon>
        <taxon>Pseudomonadati</taxon>
        <taxon>Pseudomonadota</taxon>
        <taxon>Alphaproteobacteria</taxon>
        <taxon>Rhodobacterales</taxon>
        <taxon>Roseobacteraceae</taxon>
        <taxon>Parasulfitobacter</taxon>
    </lineage>
</organism>
<dbReference type="Pfam" id="PF00990">
    <property type="entry name" value="GGDEF"/>
    <property type="match status" value="1"/>
</dbReference>
<feature type="modified residue" description="4-aspartylphosphate" evidence="3">
    <location>
        <position position="53"/>
    </location>
</feature>
<dbReference type="EMBL" id="JABUFE010000002">
    <property type="protein sequence ID" value="NSX53912.1"/>
    <property type="molecule type" value="Genomic_DNA"/>
</dbReference>
<feature type="domain" description="Response regulatory" evidence="4">
    <location>
        <begin position="4"/>
        <end position="120"/>
    </location>
</feature>
<evidence type="ECO:0000259" key="5">
    <source>
        <dbReference type="PROSITE" id="PS50887"/>
    </source>
</evidence>
<dbReference type="PROSITE" id="PS50887">
    <property type="entry name" value="GGDEF"/>
    <property type="match status" value="1"/>
</dbReference>
<name>A0ABX2IM12_9RHOB</name>
<feature type="domain" description="GGDEF" evidence="5">
    <location>
        <begin position="321"/>
        <end position="459"/>
    </location>
</feature>
<protein>
    <recommendedName>
        <fullName evidence="1">diguanylate cyclase</fullName>
        <ecNumber evidence="1">2.7.7.65</ecNumber>
    </recommendedName>
</protein>
<evidence type="ECO:0000313" key="7">
    <source>
        <dbReference type="Proteomes" id="UP000777935"/>
    </source>
</evidence>
<sequence length="461" mass="50200">MPGRILIVDDVASNRIVMQVKLESAHYQIVQARTGGEALDIAQRETPDLILLDMMLPDMNGKAVCEALKNNYETAQIPIIVITSASDLTTKMAALEAGAEEFLSKPVDDITLLARVRSLLRARDAADELRLRDGTNRALGFAEEETGFELPPKVALIAPNAKTAQNWKDGLNTKLRGKFDVVDKTNVLDMETAQKAHDVFVISAHLNVRDEGLRLITDLRSRAGTRHSAILIVVPSGDSNLSAMALDLGANDLIAEGFDTAELAVRLKTQIRHKRHSDRLRARVKDGLRAAITDPLTGLYNRRYAMPHLERIAERAHTNGKPFALMLLDLDHFKSVNDAYGHAAGDQVLQSVSQCLQENLRAVDLVARIGGEEFMVAMPDTSLEAARGAAKRLCGVIRSTPVKISGYSDPIYTSASIGVAMADWTLNSSADVETVLRHADRALYAAKADGRNQVTISKGAA</sequence>
<dbReference type="Proteomes" id="UP000777935">
    <property type="component" value="Unassembled WGS sequence"/>
</dbReference>
<comment type="catalytic activity">
    <reaction evidence="2">
        <text>2 GTP = 3',3'-c-di-GMP + 2 diphosphate</text>
        <dbReference type="Rhea" id="RHEA:24898"/>
        <dbReference type="ChEBI" id="CHEBI:33019"/>
        <dbReference type="ChEBI" id="CHEBI:37565"/>
        <dbReference type="ChEBI" id="CHEBI:58805"/>
        <dbReference type="EC" id="2.7.7.65"/>
    </reaction>
</comment>
<dbReference type="CDD" id="cd01949">
    <property type="entry name" value="GGDEF"/>
    <property type="match status" value="1"/>
</dbReference>